<dbReference type="Proteomes" id="UP000463077">
    <property type="component" value="Unassembled WGS sequence"/>
</dbReference>
<evidence type="ECO:0000313" key="3">
    <source>
        <dbReference type="Proteomes" id="UP000463077"/>
    </source>
</evidence>
<comment type="caution">
    <text evidence="2">The sequence shown here is derived from an EMBL/GenBank/DDBJ whole genome shotgun (WGS) entry which is preliminary data.</text>
</comment>
<reference evidence="2 3" key="1">
    <citation type="journal article" date="2019" name="Int. J. Infect. Dis.">
        <title>Characterization of a community-acquired methicillin-resistant sequence type 338 Staphylococcus aureus strain containing a staphylococcal cassette chromosome mec type VT.</title>
        <authorList>
            <person name="Chen Y."/>
            <person name="Hong J."/>
            <person name="Chen Y."/>
            <person name="Wang H."/>
            <person name="Yu Y."/>
            <person name="Qu T."/>
        </authorList>
    </citation>
    <scope>NUCLEOTIDE SEQUENCE [LARGE SCALE GENOMIC DNA]</scope>
    <source>
        <strain evidence="2 3">LJ05</strain>
    </source>
</reference>
<evidence type="ECO:0000313" key="2">
    <source>
        <dbReference type="EMBL" id="MUG52532.1"/>
    </source>
</evidence>
<feature type="region of interest" description="Disordered" evidence="1">
    <location>
        <begin position="74"/>
        <end position="94"/>
    </location>
</feature>
<dbReference type="RefSeq" id="WP_155560043.1">
    <property type="nucleotide sequence ID" value="NZ_JABMKL010000023.1"/>
</dbReference>
<protein>
    <recommendedName>
        <fullName evidence="4">Phage protein</fullName>
    </recommendedName>
</protein>
<dbReference type="AlphaFoldDB" id="A0AB73JHY2"/>
<name>A0AB73JHY2_STAAU</name>
<evidence type="ECO:0000256" key="1">
    <source>
        <dbReference type="SAM" id="MobiDB-lite"/>
    </source>
</evidence>
<dbReference type="EMBL" id="WFHO01000014">
    <property type="protein sequence ID" value="MUG52532.1"/>
    <property type="molecule type" value="Genomic_DNA"/>
</dbReference>
<evidence type="ECO:0008006" key="4">
    <source>
        <dbReference type="Google" id="ProtNLM"/>
    </source>
</evidence>
<organism evidence="2 3">
    <name type="scientific">Staphylococcus aureus</name>
    <dbReference type="NCBI Taxonomy" id="1280"/>
    <lineage>
        <taxon>Bacteria</taxon>
        <taxon>Bacillati</taxon>
        <taxon>Bacillota</taxon>
        <taxon>Bacilli</taxon>
        <taxon>Bacillales</taxon>
        <taxon>Staphylococcaceae</taxon>
        <taxon>Staphylococcus</taxon>
    </lineage>
</organism>
<sequence>MNVIISTLCIIIGILGGTVLVKDQIKHNRIAFIIAKLNKLGFSLDEIEARESYLSKQNNRKLNEIIKELNSKEKEELSPVNDDNFFDPLYQNKK</sequence>
<gene>
    <name evidence="2" type="ORF">GAY54_08190</name>
</gene>
<accession>A0AB73JHY2</accession>
<proteinExistence type="predicted"/>